<keyword evidence="2" id="KW-0012">Acyltransferase</keyword>
<sequence>MIRPMTQDDLHEVLTIYNHAIEHTTAVYTYEPVMITERLVWFTEKLEKEEPLLVYDIDGHVAGFATYGSFRDWPAYRYTVEHSVYVDPNYHGRGVATQLLTELIRLARESGYHTMVAGIDAENSASIALHEKFNFSHCGTVTEVGHKFGRWLDLAFYQLHLED</sequence>
<evidence type="ECO:0000256" key="1">
    <source>
        <dbReference type="ARBA" id="ARBA00022679"/>
    </source>
</evidence>
<dbReference type="PANTHER" id="PTHR43072:SF23">
    <property type="entry name" value="UPF0039 PROTEIN C11D3.02C"/>
    <property type="match status" value="1"/>
</dbReference>
<protein>
    <submittedName>
        <fullName evidence="6">N-acetyltransferase</fullName>
    </submittedName>
</protein>
<evidence type="ECO:0000256" key="3">
    <source>
        <dbReference type="ARBA" id="ARBA00050603"/>
    </source>
</evidence>
<keyword evidence="1 6" id="KW-0808">Transferase</keyword>
<dbReference type="RefSeq" id="WP_103371943.1">
    <property type="nucleotide sequence ID" value="NZ_CBCRVO010000002.1"/>
</dbReference>
<dbReference type="InterPro" id="IPR000182">
    <property type="entry name" value="GNAT_dom"/>
</dbReference>
<dbReference type="Pfam" id="PF00583">
    <property type="entry name" value="Acetyltransf_1"/>
    <property type="match status" value="1"/>
</dbReference>
<keyword evidence="7" id="KW-1185">Reference proteome</keyword>
<dbReference type="Proteomes" id="UP000242712">
    <property type="component" value="Unassembled WGS sequence"/>
</dbReference>
<organism evidence="6 7">
    <name type="scientific">Staphylococcus argensis</name>
    <dbReference type="NCBI Taxonomy" id="1607738"/>
    <lineage>
        <taxon>Bacteria</taxon>
        <taxon>Bacillati</taxon>
        <taxon>Bacillota</taxon>
        <taxon>Bacilli</taxon>
        <taxon>Bacillales</taxon>
        <taxon>Staphylococcaceae</taxon>
        <taxon>Staphylococcus</taxon>
    </lineage>
</organism>
<dbReference type="OrthoDB" id="9798006at2"/>
<dbReference type="CDD" id="cd04301">
    <property type="entry name" value="NAT_SF"/>
    <property type="match status" value="1"/>
</dbReference>
<evidence type="ECO:0000313" key="7">
    <source>
        <dbReference type="Proteomes" id="UP000242712"/>
    </source>
</evidence>
<dbReference type="FunFam" id="3.40.630.30:FF:000026">
    <property type="entry name" value="Phosphinothricin acetyltransferase"/>
    <property type="match status" value="1"/>
</dbReference>
<name>A0A2K4FCC7_9STAP</name>
<comment type="catalytic activity">
    <reaction evidence="4">
        <text>L-methionine sulfone + acetyl-CoA = N-acetyl-L-methionine sulfone + CoA + H(+)</text>
        <dbReference type="Rhea" id="RHEA:47656"/>
        <dbReference type="ChEBI" id="CHEBI:15378"/>
        <dbReference type="ChEBI" id="CHEBI:57287"/>
        <dbReference type="ChEBI" id="CHEBI:57288"/>
        <dbReference type="ChEBI" id="CHEBI:87824"/>
        <dbReference type="ChEBI" id="CHEBI:87825"/>
    </reaction>
</comment>
<dbReference type="GeneID" id="98298371"/>
<evidence type="ECO:0000256" key="4">
    <source>
        <dbReference type="ARBA" id="ARBA00051334"/>
    </source>
</evidence>
<dbReference type="InterPro" id="IPR016181">
    <property type="entry name" value="Acyl_CoA_acyltransferase"/>
</dbReference>
<evidence type="ECO:0000259" key="5">
    <source>
        <dbReference type="PROSITE" id="PS51186"/>
    </source>
</evidence>
<proteinExistence type="predicted"/>
<accession>A0A2K4FCC7</accession>
<comment type="catalytic activity">
    <reaction evidence="3">
        <text>L-methionine sulfoximine + acetyl-CoA = N-acetyl-L-methionine sulfoximine + CoA + H(+)</text>
        <dbReference type="Rhea" id="RHEA:47660"/>
        <dbReference type="ChEBI" id="CHEBI:15378"/>
        <dbReference type="ChEBI" id="CHEBI:57287"/>
        <dbReference type="ChEBI" id="CHEBI:57288"/>
        <dbReference type="ChEBI" id="CHEBI:87826"/>
        <dbReference type="ChEBI" id="CHEBI:87827"/>
    </reaction>
</comment>
<dbReference type="EMBL" id="PPPX01000011">
    <property type="protein sequence ID" value="POA08999.1"/>
    <property type="molecule type" value="Genomic_DNA"/>
</dbReference>
<evidence type="ECO:0000313" key="6">
    <source>
        <dbReference type="EMBL" id="POA08999.1"/>
    </source>
</evidence>
<comment type="caution">
    <text evidence="6">The sequence shown here is derived from an EMBL/GenBank/DDBJ whole genome shotgun (WGS) entry which is preliminary data.</text>
</comment>
<dbReference type="PANTHER" id="PTHR43072">
    <property type="entry name" value="N-ACETYLTRANSFERASE"/>
    <property type="match status" value="1"/>
</dbReference>
<dbReference type="GO" id="GO:0016747">
    <property type="term" value="F:acyltransferase activity, transferring groups other than amino-acyl groups"/>
    <property type="evidence" value="ECO:0007669"/>
    <property type="project" value="InterPro"/>
</dbReference>
<evidence type="ECO:0000256" key="2">
    <source>
        <dbReference type="ARBA" id="ARBA00023315"/>
    </source>
</evidence>
<dbReference type="Gene3D" id="3.40.630.30">
    <property type="match status" value="1"/>
</dbReference>
<dbReference type="PROSITE" id="PS51186">
    <property type="entry name" value="GNAT"/>
    <property type="match status" value="1"/>
</dbReference>
<reference evidence="6 7" key="1">
    <citation type="submission" date="2017-08" db="EMBL/GenBank/DDBJ databases">
        <title>Draft genome sequences of 64 type strains of genus Staph aureus.</title>
        <authorList>
            <person name="Cole K."/>
            <person name="Golubchik T."/>
            <person name="Russell J."/>
            <person name="Foster D."/>
            <person name="Llewelyn M."/>
            <person name="Wilson D."/>
            <person name="Crook D."/>
            <person name="Paul J."/>
        </authorList>
    </citation>
    <scope>NUCLEOTIDE SEQUENCE [LARGE SCALE GENOMIC DNA]</scope>
    <source>
        <strain evidence="6 7">DSM 29875</strain>
    </source>
</reference>
<gene>
    <name evidence="6" type="ORF">CD039_08410</name>
</gene>
<dbReference type="SUPFAM" id="SSF55729">
    <property type="entry name" value="Acyl-CoA N-acyltransferases (Nat)"/>
    <property type="match status" value="1"/>
</dbReference>
<feature type="domain" description="N-acetyltransferase" evidence="5">
    <location>
        <begin position="1"/>
        <end position="162"/>
    </location>
</feature>
<dbReference type="AlphaFoldDB" id="A0A2K4FCC7"/>